<comment type="caution">
    <text evidence="1">The sequence shown here is derived from an EMBL/GenBank/DDBJ whole genome shotgun (WGS) entry which is preliminary data.</text>
</comment>
<sequence>MPLHLLGKKSWNVYNPQNIERVKRDEAAAAAREEERDRLLQEYDAGRRLAILRGEEPPEPPPGLEPEPKRSRRRDESPSKSDRRKRRRLQGEDDTDRDIRLAQADREAAESARERLGVEGQDSQHRKSKTSDAPLHDHAGHIDLFPVDQRNNKVEKNAEAEKDKRRKERELEDQYTMRFSNAAGKDGVGRKPWYADGGGVQGADTATGEDTELALVESKDVWGREDLRRKDRERTRINTGDPLAFMKKAQVQLRQSEGDKRKWQEERARELDNIVGRREEEKRRERRKHRPKDRKDTHGLEEFSLDVPALDRNNDA</sequence>
<keyword evidence="2" id="KW-1185">Reference proteome</keyword>
<feature type="non-terminal residue" evidence="1">
    <location>
        <position position="316"/>
    </location>
</feature>
<protein>
    <submittedName>
        <fullName evidence="1">Uncharacterized protein</fullName>
    </submittedName>
</protein>
<proteinExistence type="predicted"/>
<name>A0ACC3DQS0_9PEZI</name>
<dbReference type="Proteomes" id="UP001186974">
    <property type="component" value="Unassembled WGS sequence"/>
</dbReference>
<reference evidence="1" key="1">
    <citation type="submission" date="2024-09" db="EMBL/GenBank/DDBJ databases">
        <title>Black Yeasts Isolated from many extreme environments.</title>
        <authorList>
            <person name="Coleine C."/>
            <person name="Stajich J.E."/>
            <person name="Selbmann L."/>
        </authorList>
    </citation>
    <scope>NUCLEOTIDE SEQUENCE</scope>
    <source>
        <strain evidence="1">CCFEE 5737</strain>
    </source>
</reference>
<evidence type="ECO:0000313" key="2">
    <source>
        <dbReference type="Proteomes" id="UP001186974"/>
    </source>
</evidence>
<gene>
    <name evidence="1" type="ORF">LTS18_005864</name>
</gene>
<organism evidence="1 2">
    <name type="scientific">Coniosporium uncinatum</name>
    <dbReference type="NCBI Taxonomy" id="93489"/>
    <lineage>
        <taxon>Eukaryota</taxon>
        <taxon>Fungi</taxon>
        <taxon>Dikarya</taxon>
        <taxon>Ascomycota</taxon>
        <taxon>Pezizomycotina</taxon>
        <taxon>Dothideomycetes</taxon>
        <taxon>Dothideomycetes incertae sedis</taxon>
        <taxon>Coniosporium</taxon>
    </lineage>
</organism>
<dbReference type="EMBL" id="JAWDJW010001410">
    <property type="protein sequence ID" value="KAK3079055.1"/>
    <property type="molecule type" value="Genomic_DNA"/>
</dbReference>
<accession>A0ACC3DQS0</accession>
<evidence type="ECO:0000313" key="1">
    <source>
        <dbReference type="EMBL" id="KAK3079055.1"/>
    </source>
</evidence>